<evidence type="ECO:0000259" key="1">
    <source>
        <dbReference type="PROSITE" id="PS51186"/>
    </source>
</evidence>
<evidence type="ECO:0000313" key="3">
    <source>
        <dbReference type="Proteomes" id="UP000240357"/>
    </source>
</evidence>
<dbReference type="AlphaFoldDB" id="A0A2T2YJ61"/>
<dbReference type="InterPro" id="IPR016181">
    <property type="entry name" value="Acyl_CoA_acyltransferase"/>
</dbReference>
<name>A0A2T2YJ61_9BACT</name>
<reference evidence="2 3" key="1">
    <citation type="submission" date="2018-03" db="EMBL/GenBank/DDBJ databases">
        <title>Adhaeribacter sp. HMF7605 Genome sequencing and assembly.</title>
        <authorList>
            <person name="Kang H."/>
            <person name="Kang J."/>
            <person name="Cha I."/>
            <person name="Kim H."/>
            <person name="Joh K."/>
        </authorList>
    </citation>
    <scope>NUCLEOTIDE SEQUENCE [LARGE SCALE GENOMIC DNA]</scope>
    <source>
        <strain evidence="2 3">HMF7605</strain>
    </source>
</reference>
<sequence>MLESERLRFELAHLEDKGFFFKLLNSPNWIKYIGDRGIKTEQDSENYIKNSLIKTYNDKGFGLYKMVVKTTNLPIGICGFVKRDYLDSVDIGFAILPEFEGQGYTFEAAKAILEYGQTELGLGTVYGITTPDNKASQHLLVKLGLQFVFKRTDKIQNQELLIFSNQQRISAPHQN</sequence>
<gene>
    <name evidence="2" type="ORF">AHMF7605_19525</name>
</gene>
<dbReference type="PROSITE" id="PS51186">
    <property type="entry name" value="GNAT"/>
    <property type="match status" value="1"/>
</dbReference>
<dbReference type="PANTHER" id="PTHR43792">
    <property type="entry name" value="GNAT FAMILY, PUTATIVE (AFU_ORTHOLOGUE AFUA_3G00765)-RELATED-RELATED"/>
    <property type="match status" value="1"/>
</dbReference>
<dbReference type="GO" id="GO:0016747">
    <property type="term" value="F:acyltransferase activity, transferring groups other than amino-acyl groups"/>
    <property type="evidence" value="ECO:0007669"/>
    <property type="project" value="InterPro"/>
</dbReference>
<evidence type="ECO:0000313" key="2">
    <source>
        <dbReference type="EMBL" id="PSR55541.1"/>
    </source>
</evidence>
<dbReference type="Proteomes" id="UP000240357">
    <property type="component" value="Unassembled WGS sequence"/>
</dbReference>
<dbReference type="InterPro" id="IPR051531">
    <property type="entry name" value="N-acetyltransferase"/>
</dbReference>
<dbReference type="Gene3D" id="3.40.630.30">
    <property type="match status" value="1"/>
</dbReference>
<dbReference type="PANTHER" id="PTHR43792:SF1">
    <property type="entry name" value="N-ACETYLTRANSFERASE DOMAIN-CONTAINING PROTEIN"/>
    <property type="match status" value="1"/>
</dbReference>
<dbReference type="EMBL" id="PYFT01000001">
    <property type="protein sequence ID" value="PSR55541.1"/>
    <property type="molecule type" value="Genomic_DNA"/>
</dbReference>
<dbReference type="RefSeq" id="WP_106931721.1">
    <property type="nucleotide sequence ID" value="NZ_PYFT01000001.1"/>
</dbReference>
<proteinExistence type="predicted"/>
<feature type="domain" description="N-acetyltransferase" evidence="1">
    <location>
        <begin position="7"/>
        <end position="167"/>
    </location>
</feature>
<dbReference type="OrthoDB" id="9798081at2"/>
<keyword evidence="2" id="KW-0808">Transferase</keyword>
<organism evidence="2 3">
    <name type="scientific">Adhaeribacter arboris</name>
    <dbReference type="NCBI Taxonomy" id="2072846"/>
    <lineage>
        <taxon>Bacteria</taxon>
        <taxon>Pseudomonadati</taxon>
        <taxon>Bacteroidota</taxon>
        <taxon>Cytophagia</taxon>
        <taxon>Cytophagales</taxon>
        <taxon>Hymenobacteraceae</taxon>
        <taxon>Adhaeribacter</taxon>
    </lineage>
</organism>
<dbReference type="SUPFAM" id="SSF55729">
    <property type="entry name" value="Acyl-CoA N-acyltransferases (Nat)"/>
    <property type="match status" value="1"/>
</dbReference>
<dbReference type="Pfam" id="PF13302">
    <property type="entry name" value="Acetyltransf_3"/>
    <property type="match status" value="1"/>
</dbReference>
<comment type="caution">
    <text evidence="2">The sequence shown here is derived from an EMBL/GenBank/DDBJ whole genome shotgun (WGS) entry which is preliminary data.</text>
</comment>
<dbReference type="InterPro" id="IPR000182">
    <property type="entry name" value="GNAT_dom"/>
</dbReference>
<accession>A0A2T2YJ61</accession>
<protein>
    <submittedName>
        <fullName evidence="2">RimJ/RimL family protein N-acetyltransferase</fullName>
    </submittedName>
</protein>
<keyword evidence="3" id="KW-1185">Reference proteome</keyword>